<dbReference type="InterPro" id="IPR040354">
    <property type="entry name" value="TCTN1-3"/>
</dbReference>
<dbReference type="PANTHER" id="PTHR14611:SF2">
    <property type="entry name" value="TECTONIC"/>
    <property type="match status" value="1"/>
</dbReference>
<organism evidence="2 3">
    <name type="scientific">Caenorhabditis tropicalis</name>
    <dbReference type="NCBI Taxonomy" id="1561998"/>
    <lineage>
        <taxon>Eukaryota</taxon>
        <taxon>Metazoa</taxon>
        <taxon>Ecdysozoa</taxon>
        <taxon>Nematoda</taxon>
        <taxon>Chromadorea</taxon>
        <taxon>Rhabditida</taxon>
        <taxon>Rhabditina</taxon>
        <taxon>Rhabditomorpha</taxon>
        <taxon>Rhabditoidea</taxon>
        <taxon>Rhabditidae</taxon>
        <taxon>Peloderinae</taxon>
        <taxon>Caenorhabditis</taxon>
    </lineage>
</organism>
<dbReference type="Proteomes" id="UP000095282">
    <property type="component" value="Unplaced"/>
</dbReference>
<reference evidence="3" key="1">
    <citation type="submission" date="2016-11" db="UniProtKB">
        <authorList>
            <consortium name="WormBaseParasite"/>
        </authorList>
    </citation>
    <scope>IDENTIFICATION</scope>
</reference>
<feature type="domain" description="Tectonic-1-3" evidence="1">
    <location>
        <begin position="56"/>
        <end position="213"/>
    </location>
</feature>
<evidence type="ECO:0000313" key="2">
    <source>
        <dbReference type="Proteomes" id="UP000095282"/>
    </source>
</evidence>
<dbReference type="Pfam" id="PF07773">
    <property type="entry name" value="TCTN_DUF1619"/>
    <property type="match status" value="1"/>
</dbReference>
<keyword evidence="2" id="KW-1185">Reference proteome</keyword>
<dbReference type="GO" id="GO:0035869">
    <property type="term" value="C:ciliary transition zone"/>
    <property type="evidence" value="ECO:0007669"/>
    <property type="project" value="TreeGrafter"/>
</dbReference>
<accession>A0A1I7TE00</accession>
<dbReference type="WBParaSite" id="Csp11.Scaffold589.g5001.t1">
    <property type="protein sequence ID" value="Csp11.Scaffold589.g5001.t1"/>
    <property type="gene ID" value="Csp11.Scaffold589.g5001"/>
</dbReference>
<dbReference type="STRING" id="1561998.A0A1I7TE00"/>
<dbReference type="AlphaFoldDB" id="A0A1I7TE00"/>
<proteinExistence type="predicted"/>
<dbReference type="PANTHER" id="PTHR14611">
    <property type="entry name" value="TECTONIC FAMILY MEMBER"/>
    <property type="match status" value="1"/>
</dbReference>
<protein>
    <submittedName>
        <fullName evidence="3">DUF1619 domain-containing protein</fullName>
    </submittedName>
</protein>
<evidence type="ECO:0000259" key="1">
    <source>
        <dbReference type="Pfam" id="PF07773"/>
    </source>
</evidence>
<dbReference type="GO" id="GO:0060271">
    <property type="term" value="P:cilium assembly"/>
    <property type="evidence" value="ECO:0007669"/>
    <property type="project" value="TreeGrafter"/>
</dbReference>
<name>A0A1I7TE00_9PELO</name>
<dbReference type="InterPro" id="IPR011677">
    <property type="entry name" value="TCTN1-3_dom"/>
</dbReference>
<sequence>MNSSHITNIELDVIYSNLPSNVDNNWFEQSSTVNWVSIRKSVENDSEWNRTVHKNGYKLGEPVYRLQNAVPVPFAVPTLGDCYSEHISPSPVFFLRPMLSVCTIATKNCEDARAKAKAFYDQVYPPELVSDLSEKAQPALVGRVNVTWEEFTPSTHSCRLPVSSLLQIYYSKQGSTRKYQEVMVAGNVQLLFDDISYVTGQVIRMPISISFTDVTQPPKHLFAALPYIDVRLPHDFFYPFIRTSLSRPSSYTLIALIVICCYITMNQ</sequence>
<dbReference type="eggNOG" id="KOG1652">
    <property type="taxonomic scope" value="Eukaryota"/>
</dbReference>
<evidence type="ECO:0000313" key="3">
    <source>
        <dbReference type="WBParaSite" id="Csp11.Scaffold589.g5001.t1"/>
    </source>
</evidence>